<dbReference type="InterPro" id="IPR050638">
    <property type="entry name" value="AA-Vitamin_Transporters"/>
</dbReference>
<feature type="compositionally biased region" description="Basic and acidic residues" evidence="6">
    <location>
        <begin position="331"/>
        <end position="350"/>
    </location>
</feature>
<keyword evidence="10" id="KW-1185">Reference proteome</keyword>
<feature type="transmembrane region" description="Helical" evidence="7">
    <location>
        <begin position="101"/>
        <end position="121"/>
    </location>
</feature>
<evidence type="ECO:0000256" key="7">
    <source>
        <dbReference type="SAM" id="Phobius"/>
    </source>
</evidence>
<comment type="similarity">
    <text evidence="2">Belongs to the EamA transporter family.</text>
</comment>
<organism evidence="9 10">
    <name type="scientific">Candidatus Propionivibrio aalborgensis</name>
    <dbReference type="NCBI Taxonomy" id="1860101"/>
    <lineage>
        <taxon>Bacteria</taxon>
        <taxon>Pseudomonadati</taxon>
        <taxon>Pseudomonadota</taxon>
        <taxon>Betaproteobacteria</taxon>
        <taxon>Rhodocyclales</taxon>
        <taxon>Rhodocyclaceae</taxon>
        <taxon>Propionivibrio</taxon>
    </lineage>
</organism>
<feature type="region of interest" description="Disordered" evidence="6">
    <location>
        <begin position="292"/>
        <end position="350"/>
    </location>
</feature>
<evidence type="ECO:0000256" key="6">
    <source>
        <dbReference type="SAM" id="MobiDB-lite"/>
    </source>
</evidence>
<dbReference type="PANTHER" id="PTHR32322:SF2">
    <property type="entry name" value="EAMA DOMAIN-CONTAINING PROTEIN"/>
    <property type="match status" value="1"/>
</dbReference>
<feature type="transmembrane region" description="Helical" evidence="7">
    <location>
        <begin position="128"/>
        <end position="145"/>
    </location>
</feature>
<keyword evidence="4 7" id="KW-1133">Transmembrane helix</keyword>
<dbReference type="SUPFAM" id="SSF103481">
    <property type="entry name" value="Multidrug resistance efflux transporter EmrE"/>
    <property type="match status" value="2"/>
</dbReference>
<feature type="transmembrane region" description="Helical" evidence="7">
    <location>
        <begin position="39"/>
        <end position="60"/>
    </location>
</feature>
<evidence type="ECO:0000259" key="8">
    <source>
        <dbReference type="Pfam" id="PF00892"/>
    </source>
</evidence>
<evidence type="ECO:0000256" key="5">
    <source>
        <dbReference type="ARBA" id="ARBA00023136"/>
    </source>
</evidence>
<feature type="transmembrane region" description="Helical" evidence="7">
    <location>
        <begin position="72"/>
        <end position="95"/>
    </location>
</feature>
<keyword evidence="3 7" id="KW-0812">Transmembrane</keyword>
<dbReference type="InterPro" id="IPR037185">
    <property type="entry name" value="EmrE-like"/>
</dbReference>
<proteinExistence type="inferred from homology"/>
<gene>
    <name evidence="9" type="ORF">PROAA_1470003</name>
</gene>
<feature type="domain" description="EamA" evidence="8">
    <location>
        <begin position="155"/>
        <end position="283"/>
    </location>
</feature>
<protein>
    <recommendedName>
        <fullName evidence="8">EamA domain-containing protein</fullName>
    </recommendedName>
</protein>
<feature type="domain" description="EamA" evidence="8">
    <location>
        <begin position="10"/>
        <end position="144"/>
    </location>
</feature>
<sequence length="350" mass="37374">MDRPGLLPSPGVSAALGAALLFGAGTPLAKLILSDVSPWLLAGLFYLGSGIGLTAVRLVRRAAPVRLARNEARWLAGAILSGGIVGPVLLMYGLAGMPASGASLLLNAEAVFTVLLAWIVFREHIGRRIAFGMIAIIGGVLVLSWPEEVRFAGVWPVLSVLGACLAWGLDNNLTRKVSLADATWIASVKGMVAGAINLALALFLGDRLPDLLILVASMSVGFLAYGVSLTLFVIGLRQLGTARTGAYFSVAPFFGALIAVATGEPVTVRLAAAGMLMAVGVWLHLSERHDHEHQHAAIEHSHEHSHEEHHQHPHESFCAPGIRHAHRHRHESMVHTHAHYPDAHHRDHSH</sequence>
<evidence type="ECO:0000256" key="3">
    <source>
        <dbReference type="ARBA" id="ARBA00022692"/>
    </source>
</evidence>
<dbReference type="GO" id="GO:0016020">
    <property type="term" value="C:membrane"/>
    <property type="evidence" value="ECO:0007669"/>
    <property type="project" value="UniProtKB-SubCell"/>
</dbReference>
<keyword evidence="5 7" id="KW-0472">Membrane</keyword>
<comment type="subcellular location">
    <subcellularLocation>
        <location evidence="1">Membrane</location>
        <topology evidence="1">Multi-pass membrane protein</topology>
    </subcellularLocation>
</comment>
<feature type="transmembrane region" description="Helical" evidence="7">
    <location>
        <begin position="246"/>
        <end position="262"/>
    </location>
</feature>
<evidence type="ECO:0000313" key="9">
    <source>
        <dbReference type="EMBL" id="SBT05230.1"/>
    </source>
</evidence>
<evidence type="ECO:0000256" key="2">
    <source>
        <dbReference type="ARBA" id="ARBA00007362"/>
    </source>
</evidence>
<evidence type="ECO:0000313" key="10">
    <source>
        <dbReference type="Proteomes" id="UP000199600"/>
    </source>
</evidence>
<feature type="transmembrane region" description="Helical" evidence="7">
    <location>
        <begin position="211"/>
        <end position="234"/>
    </location>
</feature>
<dbReference type="PANTHER" id="PTHR32322">
    <property type="entry name" value="INNER MEMBRANE TRANSPORTER"/>
    <property type="match status" value="1"/>
</dbReference>
<feature type="transmembrane region" description="Helical" evidence="7">
    <location>
        <begin position="151"/>
        <end position="170"/>
    </location>
</feature>
<dbReference type="EMBL" id="FLQY01000054">
    <property type="protein sequence ID" value="SBT05230.1"/>
    <property type="molecule type" value="Genomic_DNA"/>
</dbReference>
<name>A0A1A8XJB3_9RHOO</name>
<dbReference type="InterPro" id="IPR000620">
    <property type="entry name" value="EamA_dom"/>
</dbReference>
<dbReference type="AlphaFoldDB" id="A0A1A8XJB3"/>
<evidence type="ECO:0000256" key="1">
    <source>
        <dbReference type="ARBA" id="ARBA00004141"/>
    </source>
</evidence>
<feature type="transmembrane region" description="Helical" evidence="7">
    <location>
        <begin position="12"/>
        <end position="33"/>
    </location>
</feature>
<accession>A0A1A8XJB3</accession>
<evidence type="ECO:0000256" key="4">
    <source>
        <dbReference type="ARBA" id="ARBA00022989"/>
    </source>
</evidence>
<dbReference type="Pfam" id="PF00892">
    <property type="entry name" value="EamA"/>
    <property type="match status" value="2"/>
</dbReference>
<dbReference type="Gene3D" id="1.10.3730.20">
    <property type="match status" value="1"/>
</dbReference>
<reference evidence="9 10" key="1">
    <citation type="submission" date="2016-06" db="EMBL/GenBank/DDBJ databases">
        <authorList>
            <person name="Kjaerup R.B."/>
            <person name="Dalgaard T.S."/>
            <person name="Juul-Madsen H.R."/>
        </authorList>
    </citation>
    <scope>NUCLEOTIDE SEQUENCE [LARGE SCALE GENOMIC DNA]</scope>
    <source>
        <strain evidence="9">2</strain>
    </source>
</reference>
<feature type="transmembrane region" description="Helical" evidence="7">
    <location>
        <begin position="182"/>
        <end position="205"/>
    </location>
</feature>
<dbReference type="Proteomes" id="UP000199600">
    <property type="component" value="Unassembled WGS sequence"/>
</dbReference>
<feature type="compositionally biased region" description="Basic and acidic residues" evidence="6">
    <location>
        <begin position="292"/>
        <end position="315"/>
    </location>
</feature>